<evidence type="ECO:0000313" key="1">
    <source>
        <dbReference type="EnsemblPlants" id="ONIVA04G22130.1"/>
    </source>
</evidence>
<keyword evidence="2" id="KW-1185">Reference proteome</keyword>
<evidence type="ECO:0000313" key="2">
    <source>
        <dbReference type="Proteomes" id="UP000006591"/>
    </source>
</evidence>
<sequence>MILTTSRTEDIPFDMDYANTNQVEDVDLEDNELENWNLNMFNLSNGQNNVIQI</sequence>
<dbReference type="HOGENOM" id="CLU_3072017_0_0_1"/>
<dbReference type="Gramene" id="ONIVA04G22130.1">
    <property type="protein sequence ID" value="ONIVA04G22130.1"/>
    <property type="gene ID" value="ONIVA04G22130"/>
</dbReference>
<reference evidence="1" key="1">
    <citation type="submission" date="2015-04" db="UniProtKB">
        <authorList>
            <consortium name="EnsemblPlants"/>
        </authorList>
    </citation>
    <scope>IDENTIFICATION</scope>
    <source>
        <strain evidence="1">SL10</strain>
    </source>
</reference>
<reference evidence="1" key="2">
    <citation type="submission" date="2018-04" db="EMBL/GenBank/DDBJ databases">
        <title>OnivRS2 (Oryza nivara Reference Sequence Version 2).</title>
        <authorList>
            <person name="Zhang J."/>
            <person name="Kudrna D."/>
            <person name="Lee S."/>
            <person name="Talag J."/>
            <person name="Rajasekar S."/>
            <person name="Welchert J."/>
            <person name="Hsing Y.-I."/>
            <person name="Wing R.A."/>
        </authorList>
    </citation>
    <scope>NUCLEOTIDE SEQUENCE [LARGE SCALE GENOMIC DNA]</scope>
    <source>
        <strain evidence="1">SL10</strain>
    </source>
</reference>
<dbReference type="EnsemblPlants" id="ONIVA04G22130.1">
    <property type="protein sequence ID" value="ONIVA04G22130.1"/>
    <property type="gene ID" value="ONIVA04G22130"/>
</dbReference>
<proteinExistence type="predicted"/>
<dbReference type="Proteomes" id="UP000006591">
    <property type="component" value="Chromosome 4"/>
</dbReference>
<protein>
    <submittedName>
        <fullName evidence="1">Uncharacterized protein</fullName>
    </submittedName>
</protein>
<name>A0A0E0H547_ORYNI</name>
<dbReference type="AlphaFoldDB" id="A0A0E0H547"/>
<organism evidence="1">
    <name type="scientific">Oryza nivara</name>
    <name type="common">Indian wild rice</name>
    <name type="synonym">Oryza sativa f. spontanea</name>
    <dbReference type="NCBI Taxonomy" id="4536"/>
    <lineage>
        <taxon>Eukaryota</taxon>
        <taxon>Viridiplantae</taxon>
        <taxon>Streptophyta</taxon>
        <taxon>Embryophyta</taxon>
        <taxon>Tracheophyta</taxon>
        <taxon>Spermatophyta</taxon>
        <taxon>Magnoliopsida</taxon>
        <taxon>Liliopsida</taxon>
        <taxon>Poales</taxon>
        <taxon>Poaceae</taxon>
        <taxon>BOP clade</taxon>
        <taxon>Oryzoideae</taxon>
        <taxon>Oryzeae</taxon>
        <taxon>Oryzinae</taxon>
        <taxon>Oryza</taxon>
    </lineage>
</organism>
<accession>A0A0E0H547</accession>